<dbReference type="PANTHER" id="PTHR43401">
    <property type="entry name" value="L-THREONINE 3-DEHYDROGENASE"/>
    <property type="match status" value="1"/>
</dbReference>
<keyword evidence="1 4" id="KW-0479">Metal-binding</keyword>
<feature type="domain" description="Enoyl reductase (ER)" evidence="5">
    <location>
        <begin position="15"/>
        <end position="344"/>
    </location>
</feature>
<dbReference type="SUPFAM" id="SSF51735">
    <property type="entry name" value="NAD(P)-binding Rossmann-fold domains"/>
    <property type="match status" value="1"/>
</dbReference>
<accession>A0ABZ1BYJ8</accession>
<dbReference type="Pfam" id="PF08240">
    <property type="entry name" value="ADH_N"/>
    <property type="match status" value="1"/>
</dbReference>
<dbReference type="InterPro" id="IPR002328">
    <property type="entry name" value="ADH_Zn_CS"/>
</dbReference>
<dbReference type="InterPro" id="IPR011032">
    <property type="entry name" value="GroES-like_sf"/>
</dbReference>
<name>A0ABZ1BYJ8_9FIRM</name>
<dbReference type="Gene3D" id="3.40.50.720">
    <property type="entry name" value="NAD(P)-binding Rossmann-like Domain"/>
    <property type="match status" value="1"/>
</dbReference>
<dbReference type="InterPro" id="IPR013149">
    <property type="entry name" value="ADH-like_C"/>
</dbReference>
<keyword evidence="7" id="KW-1185">Reference proteome</keyword>
<dbReference type="NCBIfam" id="NF003808">
    <property type="entry name" value="PRK05396.1"/>
    <property type="match status" value="1"/>
</dbReference>
<evidence type="ECO:0000256" key="3">
    <source>
        <dbReference type="ARBA" id="ARBA00023002"/>
    </source>
</evidence>
<evidence type="ECO:0000313" key="7">
    <source>
        <dbReference type="Proteomes" id="UP001332192"/>
    </source>
</evidence>
<evidence type="ECO:0000256" key="2">
    <source>
        <dbReference type="ARBA" id="ARBA00022833"/>
    </source>
</evidence>
<keyword evidence="3 6" id="KW-0560">Oxidoreductase</keyword>
<evidence type="ECO:0000313" key="6">
    <source>
        <dbReference type="EMBL" id="WRP17673.1"/>
    </source>
</evidence>
<dbReference type="InterPro" id="IPR036291">
    <property type="entry name" value="NAD(P)-bd_dom_sf"/>
</dbReference>
<dbReference type="PANTHER" id="PTHR43401:SF2">
    <property type="entry name" value="L-THREONINE 3-DEHYDROGENASE"/>
    <property type="match status" value="1"/>
</dbReference>
<dbReference type="InterPro" id="IPR050129">
    <property type="entry name" value="Zn_alcohol_dh"/>
</dbReference>
<dbReference type="InterPro" id="IPR013154">
    <property type="entry name" value="ADH-like_N"/>
</dbReference>
<comment type="similarity">
    <text evidence="4">Belongs to the zinc-containing alcohol dehydrogenase family.</text>
</comment>
<dbReference type="SUPFAM" id="SSF50129">
    <property type="entry name" value="GroES-like"/>
    <property type="match status" value="1"/>
</dbReference>
<dbReference type="Gene3D" id="3.90.180.10">
    <property type="entry name" value="Medium-chain alcohol dehydrogenases, catalytic domain"/>
    <property type="match status" value="1"/>
</dbReference>
<gene>
    <name evidence="6" type="primary">tdh</name>
    <name evidence="6" type="ORF">U7230_01245</name>
</gene>
<evidence type="ECO:0000256" key="1">
    <source>
        <dbReference type="ARBA" id="ARBA00022723"/>
    </source>
</evidence>
<dbReference type="Proteomes" id="UP001332192">
    <property type="component" value="Chromosome"/>
</dbReference>
<organism evidence="6 7">
    <name type="scientific">Carboxydichorda subterranea</name>
    <dbReference type="NCBI Taxonomy" id="3109565"/>
    <lineage>
        <taxon>Bacteria</taxon>
        <taxon>Bacillati</taxon>
        <taxon>Bacillota</taxon>
        <taxon>Limnochordia</taxon>
        <taxon>Limnochordales</taxon>
        <taxon>Geochordaceae</taxon>
        <taxon>Carboxydichorda</taxon>
    </lineage>
</organism>
<dbReference type="GO" id="GO:0008743">
    <property type="term" value="F:L-threonine 3-dehydrogenase activity"/>
    <property type="evidence" value="ECO:0007669"/>
    <property type="project" value="UniProtKB-EC"/>
</dbReference>
<proteinExistence type="inferred from homology"/>
<dbReference type="RefSeq" id="WP_324716943.1">
    <property type="nucleotide sequence ID" value="NZ_CP141615.1"/>
</dbReference>
<evidence type="ECO:0000259" key="5">
    <source>
        <dbReference type="SMART" id="SM00829"/>
    </source>
</evidence>
<dbReference type="EC" id="1.1.1.103" evidence="6"/>
<dbReference type="InterPro" id="IPR020843">
    <property type="entry name" value="ER"/>
</dbReference>
<reference evidence="6 7" key="1">
    <citation type="journal article" date="2024" name="Front. Microbiol.">
        <title>Novel thermophilic genera Geochorda gen. nov. and Carboxydochorda gen. nov. from the deep terrestrial subsurface reveal the ecophysiological diversity in the class Limnochordia.</title>
        <authorList>
            <person name="Karnachuk O.V."/>
            <person name="Lukina A.P."/>
            <person name="Avakyan M.R."/>
            <person name="Kadnikov V.V."/>
            <person name="Begmatov S."/>
            <person name="Beletsky A.V."/>
            <person name="Vlasova K.G."/>
            <person name="Novikov A.A."/>
            <person name="Shcherbakova V.A."/>
            <person name="Mardanov A.V."/>
            <person name="Ravin N.V."/>
        </authorList>
    </citation>
    <scope>NUCLEOTIDE SEQUENCE [LARGE SCALE GENOMIC DNA]</scope>
    <source>
        <strain evidence="6 7">L945</strain>
    </source>
</reference>
<comment type="cofactor">
    <cofactor evidence="4">
        <name>Zn(2+)</name>
        <dbReference type="ChEBI" id="CHEBI:29105"/>
    </cofactor>
</comment>
<dbReference type="SMART" id="SM00829">
    <property type="entry name" value="PKS_ER"/>
    <property type="match status" value="1"/>
</dbReference>
<evidence type="ECO:0000256" key="4">
    <source>
        <dbReference type="RuleBase" id="RU361277"/>
    </source>
</evidence>
<keyword evidence="2 4" id="KW-0862">Zinc</keyword>
<protein>
    <submittedName>
        <fullName evidence="6">L-threonine 3-dehydrogenase</fullName>
        <ecNumber evidence="6">1.1.1.103</ecNumber>
    </submittedName>
</protein>
<dbReference type="PROSITE" id="PS00059">
    <property type="entry name" value="ADH_ZINC"/>
    <property type="match status" value="1"/>
</dbReference>
<sequence>MGHGLMPALVKEAPGPGLILTERPVPEPGPGQVRARVILAGICGTDGHIYAWDEWAAGRIRPPVVIGHEWMGVVDAVGPGVEDVRVGERISAEMHFYCGRCRPCRTGQPHLCTRLVIGGVDVDGAFASYVVVPAQNVWKLDPAIPDEVGAIMDPLGNAVHTALEFPLAGATVAVTGAGPIGLAAVAVARKAGATAIFVTEVSPERRRLAERMGADLVLDPSAGDPVERVLRETGGEGVDVLLEMSGHPAAMVQGLQMVRPGGSVAQLGLPSRPLTVDLGRLVVLKGLTVRGIHGRRIFTTWHQLSEMLRGGLDVRPIITHRFRLEEYGRAFEMLASGRCGKILLEVP</sequence>
<dbReference type="EMBL" id="CP141615">
    <property type="protein sequence ID" value="WRP17673.1"/>
    <property type="molecule type" value="Genomic_DNA"/>
</dbReference>
<dbReference type="Pfam" id="PF00107">
    <property type="entry name" value="ADH_zinc_N"/>
    <property type="match status" value="1"/>
</dbReference>